<evidence type="ECO:0000313" key="4">
    <source>
        <dbReference type="Proteomes" id="UP000660729"/>
    </source>
</evidence>
<comment type="caution">
    <text evidence="3">The sequence shown here is derived from an EMBL/GenBank/DDBJ whole genome shotgun (WGS) entry which is preliminary data.</text>
</comment>
<proteinExistence type="predicted"/>
<reference evidence="3" key="1">
    <citation type="submission" date="2020-04" db="EMBL/GenBank/DDBJ databases">
        <title>Draft genome resource of the tomato pathogen Pseudocercospora fuligena.</title>
        <authorList>
            <person name="Zaccaron A."/>
        </authorList>
    </citation>
    <scope>NUCLEOTIDE SEQUENCE</scope>
    <source>
        <strain evidence="3">PF001</strain>
    </source>
</reference>
<keyword evidence="4" id="KW-1185">Reference proteome</keyword>
<feature type="compositionally biased region" description="Acidic residues" evidence="2">
    <location>
        <begin position="147"/>
        <end position="157"/>
    </location>
</feature>
<name>A0A8H6R8F5_9PEZI</name>
<feature type="region of interest" description="Disordered" evidence="2">
    <location>
        <begin position="137"/>
        <end position="179"/>
    </location>
</feature>
<protein>
    <submittedName>
        <fullName evidence="3">Uncharacterized protein</fullName>
    </submittedName>
</protein>
<evidence type="ECO:0000256" key="2">
    <source>
        <dbReference type="SAM" id="MobiDB-lite"/>
    </source>
</evidence>
<feature type="region of interest" description="Disordered" evidence="2">
    <location>
        <begin position="426"/>
        <end position="491"/>
    </location>
</feature>
<organism evidence="3 4">
    <name type="scientific">Pseudocercospora fuligena</name>
    <dbReference type="NCBI Taxonomy" id="685502"/>
    <lineage>
        <taxon>Eukaryota</taxon>
        <taxon>Fungi</taxon>
        <taxon>Dikarya</taxon>
        <taxon>Ascomycota</taxon>
        <taxon>Pezizomycotina</taxon>
        <taxon>Dothideomycetes</taxon>
        <taxon>Dothideomycetidae</taxon>
        <taxon>Mycosphaerellales</taxon>
        <taxon>Mycosphaerellaceae</taxon>
        <taxon>Pseudocercospora</taxon>
    </lineage>
</organism>
<sequence>MKFHKSYAVLEEQNRGLRQERDALLTQLDAAHEAIAALQKRLGRPSTKTQHRSVKNVAKLHKAVPLPPAQRWGVLDTTPFSSPSLTDYTKLVYRDGKLIDTECRNAGYMKHTEASAKKTTDPWTALNAGVMYTTKLRESQLNPSESVESEPGPESEESQLSLPTPDIPYDEEEDQNDTERTLSLLTRLNNPQDDAFFSDPATGASIIQLPFSLQMSLLERAYDLVRQGTFLYIKTHWPKSQLRYFPEHWKQIRFGFTELEDSGFSRGRTSSDRNKDRIADAMFSIIPLRNILCHPSYVQDLKCLDSLLKSAQGLLVLLDDERRALEVRGLRERIQEEAREILSEIERREGFKTLPGDEEPWPIHIQLMFEHVLQDLQKERMAPEVIVRAAREWRSRGYRVGEDEAGFQERVEEARERMRLVEVVKGVDSGTSSESGSESSITSGTDTAWSSDSTTAVEQDLDKLAASDAGDGWSNCKAIQSRAPESWQTGW</sequence>
<dbReference type="EMBL" id="JABCIY010000252">
    <property type="protein sequence ID" value="KAF7186491.1"/>
    <property type="molecule type" value="Genomic_DNA"/>
</dbReference>
<dbReference type="OrthoDB" id="3650104at2759"/>
<dbReference type="AlphaFoldDB" id="A0A8H6R8F5"/>
<evidence type="ECO:0000313" key="3">
    <source>
        <dbReference type="EMBL" id="KAF7186491.1"/>
    </source>
</evidence>
<feature type="coiled-coil region" evidence="1">
    <location>
        <begin position="7"/>
        <end position="41"/>
    </location>
</feature>
<dbReference type="Proteomes" id="UP000660729">
    <property type="component" value="Unassembled WGS sequence"/>
</dbReference>
<keyword evidence="1" id="KW-0175">Coiled coil</keyword>
<evidence type="ECO:0000256" key="1">
    <source>
        <dbReference type="SAM" id="Coils"/>
    </source>
</evidence>
<accession>A0A8H6R8F5</accession>
<gene>
    <name evidence="3" type="ORF">HII31_12193</name>
</gene>
<feature type="compositionally biased region" description="Low complexity" evidence="2">
    <location>
        <begin position="429"/>
        <end position="456"/>
    </location>
</feature>